<reference evidence="1 2" key="1">
    <citation type="journal article" date="2021" name="Hortic Res">
        <title>High-quality reference genome and annotation aids understanding of berry development for evergreen blueberry (Vaccinium darrowii).</title>
        <authorList>
            <person name="Yu J."/>
            <person name="Hulse-Kemp A.M."/>
            <person name="Babiker E."/>
            <person name="Staton M."/>
        </authorList>
    </citation>
    <scope>NUCLEOTIDE SEQUENCE [LARGE SCALE GENOMIC DNA]</scope>
    <source>
        <strain evidence="2">cv. NJ 8807/NJ 8810</strain>
        <tissue evidence="1">Young leaf</tissue>
    </source>
</reference>
<protein>
    <submittedName>
        <fullName evidence="1">Uncharacterized protein</fullName>
    </submittedName>
</protein>
<keyword evidence="2" id="KW-1185">Reference proteome</keyword>
<sequence>MVNRQVLQNGPQWGECSQWDASNLDFYNPVSSRSQDHFASDFPASTSRCQNRSAMTDDFPHLDIINDLLDDANGIPKPTKANTSFHQSFSNPHHLNRQFPFPMDIWMSNVTDPTSSSSFEGRHDDCFQHVYQSMAQNSQSRLQMGEIRALRLSGLFKCNNLQPALNPLQPKCKN</sequence>
<gene>
    <name evidence="1" type="ORF">Vadar_001585</name>
</gene>
<proteinExistence type="predicted"/>
<organism evidence="1 2">
    <name type="scientific">Vaccinium darrowii</name>
    <dbReference type="NCBI Taxonomy" id="229202"/>
    <lineage>
        <taxon>Eukaryota</taxon>
        <taxon>Viridiplantae</taxon>
        <taxon>Streptophyta</taxon>
        <taxon>Embryophyta</taxon>
        <taxon>Tracheophyta</taxon>
        <taxon>Spermatophyta</taxon>
        <taxon>Magnoliopsida</taxon>
        <taxon>eudicotyledons</taxon>
        <taxon>Gunneridae</taxon>
        <taxon>Pentapetalae</taxon>
        <taxon>asterids</taxon>
        <taxon>Ericales</taxon>
        <taxon>Ericaceae</taxon>
        <taxon>Vaccinioideae</taxon>
        <taxon>Vaccinieae</taxon>
        <taxon>Vaccinium</taxon>
    </lineage>
</organism>
<dbReference type="EMBL" id="CM037153">
    <property type="protein sequence ID" value="KAH7856460.1"/>
    <property type="molecule type" value="Genomic_DNA"/>
</dbReference>
<dbReference type="Proteomes" id="UP000828048">
    <property type="component" value="Chromosome 3"/>
</dbReference>
<evidence type="ECO:0000313" key="1">
    <source>
        <dbReference type="EMBL" id="KAH7856460.1"/>
    </source>
</evidence>
<comment type="caution">
    <text evidence="1">The sequence shown here is derived from an EMBL/GenBank/DDBJ whole genome shotgun (WGS) entry which is preliminary data.</text>
</comment>
<accession>A0ACB7YS99</accession>
<evidence type="ECO:0000313" key="2">
    <source>
        <dbReference type="Proteomes" id="UP000828048"/>
    </source>
</evidence>
<name>A0ACB7YS99_9ERIC</name>